<dbReference type="EMBL" id="CAEZST010000003">
    <property type="protein sequence ID" value="CAB4541175.1"/>
    <property type="molecule type" value="Genomic_DNA"/>
</dbReference>
<gene>
    <name evidence="3" type="ORF">UFOPK1503_00260</name>
</gene>
<keyword evidence="1" id="KW-1133">Transmembrane helix</keyword>
<dbReference type="InterPro" id="IPR025241">
    <property type="entry name" value="DUF4190"/>
</dbReference>
<keyword evidence="1" id="KW-0812">Transmembrane</keyword>
<proteinExistence type="predicted"/>
<protein>
    <submittedName>
        <fullName evidence="3">Unannotated protein</fullName>
    </submittedName>
</protein>
<dbReference type="Pfam" id="PF13828">
    <property type="entry name" value="DUF4190"/>
    <property type="match status" value="1"/>
</dbReference>
<feature type="domain" description="DUF4190" evidence="2">
    <location>
        <begin position="27"/>
        <end position="83"/>
    </location>
</feature>
<accession>A0A6J6BR21</accession>
<organism evidence="3">
    <name type="scientific">freshwater metagenome</name>
    <dbReference type="NCBI Taxonomy" id="449393"/>
    <lineage>
        <taxon>unclassified sequences</taxon>
        <taxon>metagenomes</taxon>
        <taxon>ecological metagenomes</taxon>
    </lineage>
</organism>
<evidence type="ECO:0000259" key="2">
    <source>
        <dbReference type="Pfam" id="PF13828"/>
    </source>
</evidence>
<sequence length="122" mass="12941">MTDSNAAEDTNPYRTKAKFDFSQLNPLAVVSLASAVSGVGALMAVITGHIALAQIKATQQSGRTLAIVGLVLGYIGLFLGIILVISGVIGSALLFSDLFDLQTDRWEWDRSHMGFDGPSGDR</sequence>
<evidence type="ECO:0000313" key="3">
    <source>
        <dbReference type="EMBL" id="CAB4541175.1"/>
    </source>
</evidence>
<keyword evidence="1" id="KW-0472">Membrane</keyword>
<reference evidence="3" key="1">
    <citation type="submission" date="2020-05" db="EMBL/GenBank/DDBJ databases">
        <authorList>
            <person name="Chiriac C."/>
            <person name="Salcher M."/>
            <person name="Ghai R."/>
            <person name="Kavagutti S V."/>
        </authorList>
    </citation>
    <scope>NUCLEOTIDE SEQUENCE</scope>
</reference>
<feature type="transmembrane region" description="Helical" evidence="1">
    <location>
        <begin position="65"/>
        <end position="95"/>
    </location>
</feature>
<name>A0A6J6BR21_9ZZZZ</name>
<evidence type="ECO:0000256" key="1">
    <source>
        <dbReference type="SAM" id="Phobius"/>
    </source>
</evidence>
<feature type="transmembrane region" description="Helical" evidence="1">
    <location>
        <begin position="27"/>
        <end position="53"/>
    </location>
</feature>
<dbReference type="AlphaFoldDB" id="A0A6J6BR21"/>